<dbReference type="EMBL" id="CACRTU010000013">
    <property type="protein sequence ID" value="VYU06776.1"/>
    <property type="molecule type" value="Genomic_DNA"/>
</dbReference>
<proteinExistence type="predicted"/>
<accession>A0A6N3BPT9</accession>
<feature type="repeat" description="Cell wall-binding" evidence="2">
    <location>
        <begin position="528"/>
        <end position="547"/>
    </location>
</feature>
<dbReference type="SUPFAM" id="SSF69360">
    <property type="entry name" value="Cell wall binding repeat"/>
    <property type="match status" value="1"/>
</dbReference>
<feature type="repeat" description="Cell wall-binding" evidence="2">
    <location>
        <begin position="548"/>
        <end position="567"/>
    </location>
</feature>
<sequence>MFNRTSKMTALLVAAAAVTSIVPATAAERLGTKEGTITNAIAFDGAYVYDGYRTDDDDAGLYFNNGKDKLVDEDEDYSYDELAKYGSKYALIQDGDEDFLVDLSNGKILDDESLEDKDTNVQAKLYTNLKKADRYEYTKSKEVRPTVDRVLEGQFGEVWYQYKALGDSTTDAAVGSATTTDGKYIESYTGFVNESGKYIDVTHVANLYVYNGDGKTVKLSEYNKDNDGVEASFVSTKAIAQDSDNIYVVTTVNVTGTKEGKYDGEQYFIQKISKAQGEKEDGAYLPKNVTSYQLGKGAFGKDSDSKDLEDVKDVLASGDVVDNGIQVKNGNLLITTVEDEKAVVYTVKLKKTKLDTEEKSNVDTYVAIQDDDADQDIVISADDKIAAVAIDAEGNTWALDKGAIYKFDGSDFKEIYTCDRSLDRLDVYNEKNLIAWAEGEDVYTTVNEGKEVTDEEAGKEDDKTEEVVKSGWDKNADGTWSYYNNGAKATGWVQAGAWYYLNANGIMQTGWVNDNGTWYYCNASGAMQTGWLLDGSTWYYLQANGAMKTGWLLDNGTWYYLNANGSMAANTTVDGYKLGANGAWIR</sequence>
<feature type="signal peptide" evidence="3">
    <location>
        <begin position="1"/>
        <end position="26"/>
    </location>
</feature>
<reference evidence="4" key="1">
    <citation type="submission" date="2019-11" db="EMBL/GenBank/DDBJ databases">
        <authorList>
            <person name="Feng L."/>
        </authorList>
    </citation>
    <scope>NUCLEOTIDE SEQUENCE</scope>
    <source>
        <strain evidence="4">CButyricumLFYP62</strain>
    </source>
</reference>
<protein>
    <submittedName>
        <fullName evidence="4">Autolysin</fullName>
        <ecNumber evidence="4">3.5.1.28</ecNumber>
    </submittedName>
</protein>
<evidence type="ECO:0000256" key="3">
    <source>
        <dbReference type="SAM" id="SignalP"/>
    </source>
</evidence>
<dbReference type="Pfam" id="PF19127">
    <property type="entry name" value="Choline_bind_3"/>
    <property type="match status" value="2"/>
</dbReference>
<evidence type="ECO:0000313" key="4">
    <source>
        <dbReference type="EMBL" id="VYU06776.1"/>
    </source>
</evidence>
<gene>
    <name evidence="4" type="primary">lytA_10</name>
    <name evidence="4" type="ORF">CBLFYP62_01371</name>
</gene>
<keyword evidence="3" id="KW-0732">Signal</keyword>
<dbReference type="RefSeq" id="WP_156736578.1">
    <property type="nucleotide sequence ID" value="NZ_CACRTU010000013.1"/>
</dbReference>
<evidence type="ECO:0000256" key="1">
    <source>
        <dbReference type="ARBA" id="ARBA00022737"/>
    </source>
</evidence>
<name>A0A6N3BPT9_CLOBU</name>
<dbReference type="GO" id="GO:0008745">
    <property type="term" value="F:N-acetylmuramoyl-L-alanine amidase activity"/>
    <property type="evidence" value="ECO:0007669"/>
    <property type="project" value="UniProtKB-EC"/>
</dbReference>
<keyword evidence="1" id="KW-0677">Repeat</keyword>
<dbReference type="AlphaFoldDB" id="A0A6N3BPT9"/>
<organism evidence="4">
    <name type="scientific">Clostridium butyricum</name>
    <dbReference type="NCBI Taxonomy" id="1492"/>
    <lineage>
        <taxon>Bacteria</taxon>
        <taxon>Bacillati</taxon>
        <taxon>Bacillota</taxon>
        <taxon>Clostridia</taxon>
        <taxon>Eubacteriales</taxon>
        <taxon>Clostridiaceae</taxon>
        <taxon>Clostridium</taxon>
    </lineage>
</organism>
<dbReference type="PROSITE" id="PS51170">
    <property type="entry name" value="CW"/>
    <property type="match status" value="3"/>
</dbReference>
<feature type="repeat" description="Cell wall-binding" evidence="2">
    <location>
        <begin position="508"/>
        <end position="527"/>
    </location>
</feature>
<feature type="chain" id="PRO_5026657245" evidence="3">
    <location>
        <begin position="27"/>
        <end position="586"/>
    </location>
</feature>
<keyword evidence="4" id="KW-0378">Hydrolase</keyword>
<dbReference type="InterPro" id="IPR018337">
    <property type="entry name" value="Cell_wall/Cho-bd_repeat"/>
</dbReference>
<dbReference type="Gene3D" id="2.10.270.10">
    <property type="entry name" value="Cholin Binding"/>
    <property type="match status" value="2"/>
</dbReference>
<dbReference type="EC" id="3.5.1.28" evidence="4"/>
<evidence type="ECO:0000256" key="2">
    <source>
        <dbReference type="PROSITE-ProRule" id="PRU00591"/>
    </source>
</evidence>